<dbReference type="EMBL" id="FNXT01000841">
    <property type="protein sequence ID" value="SZX68117.1"/>
    <property type="molecule type" value="Genomic_DNA"/>
</dbReference>
<accession>A0A383VRH5</accession>
<proteinExistence type="predicted"/>
<keyword evidence="3" id="KW-1185">Reference proteome</keyword>
<gene>
    <name evidence="2" type="ORF">BQ4739_LOCUS8497</name>
</gene>
<dbReference type="AlphaFoldDB" id="A0A383VRH5"/>
<name>A0A383VRH5_TETOB</name>
<keyword evidence="1" id="KW-1133">Transmembrane helix</keyword>
<feature type="transmembrane region" description="Helical" evidence="1">
    <location>
        <begin position="86"/>
        <end position="109"/>
    </location>
</feature>
<organism evidence="2 3">
    <name type="scientific">Tetradesmus obliquus</name>
    <name type="common">Green alga</name>
    <name type="synonym">Acutodesmus obliquus</name>
    <dbReference type="NCBI Taxonomy" id="3088"/>
    <lineage>
        <taxon>Eukaryota</taxon>
        <taxon>Viridiplantae</taxon>
        <taxon>Chlorophyta</taxon>
        <taxon>core chlorophytes</taxon>
        <taxon>Chlorophyceae</taxon>
        <taxon>CS clade</taxon>
        <taxon>Sphaeropleales</taxon>
        <taxon>Scenedesmaceae</taxon>
        <taxon>Tetradesmus</taxon>
    </lineage>
</organism>
<feature type="transmembrane region" description="Helical" evidence="1">
    <location>
        <begin position="133"/>
        <end position="155"/>
    </location>
</feature>
<reference evidence="2 3" key="1">
    <citation type="submission" date="2016-10" db="EMBL/GenBank/DDBJ databases">
        <authorList>
            <person name="Cai Z."/>
        </authorList>
    </citation>
    <scope>NUCLEOTIDE SEQUENCE [LARGE SCALE GENOMIC DNA]</scope>
</reference>
<sequence length="429" mass="42689">MVQHRGRRLACSPAVAAGLHEIASCCPAARHRALSLLWSSGCQLLLALLLCLSQLRHVSAQTVSENDWMDSSYTTEYRAASVVTNLWIAAFAVTSALFGLLGAVVALQWPNPRILCYKTAYSDMPSSTARSCCSLYSLNLGFCVFWLLVFAIMIIARDVVRIVVCLCFCLVHTAVVVVFRLKFKRFGRPERPYGTNDLVLSGPASGGGMVGAQPQAVGIPIYSIPMRTVVVGDPAADSTAAMGGQQQQGGSYWADAACMPPAQHPAMGAAVAPAAAPGAAATAAVAGAPVGGSAAVPFAVGGVPPAVLSQGSISYPPQPQSIASPYASPYPAGPAAAAAAATGAAATAGYYAPYPQQMLLAAGPVVGVAIPAAAAASPAAAAGDAGSAAAAVAAGAAAAGGAAGAAVAAGAGASGGAAGAHSQQRQMQQ</sequence>
<feature type="transmembrane region" description="Helical" evidence="1">
    <location>
        <begin position="161"/>
        <end position="181"/>
    </location>
</feature>
<evidence type="ECO:0000313" key="2">
    <source>
        <dbReference type="EMBL" id="SZX68117.1"/>
    </source>
</evidence>
<keyword evidence="1" id="KW-0812">Transmembrane</keyword>
<protein>
    <submittedName>
        <fullName evidence="2">Uncharacterized protein</fullName>
    </submittedName>
</protein>
<feature type="transmembrane region" description="Helical" evidence="1">
    <location>
        <begin position="36"/>
        <end position="55"/>
    </location>
</feature>
<dbReference type="Proteomes" id="UP000256970">
    <property type="component" value="Unassembled WGS sequence"/>
</dbReference>
<keyword evidence="1" id="KW-0472">Membrane</keyword>
<evidence type="ECO:0000313" key="3">
    <source>
        <dbReference type="Proteomes" id="UP000256970"/>
    </source>
</evidence>
<evidence type="ECO:0000256" key="1">
    <source>
        <dbReference type="SAM" id="Phobius"/>
    </source>
</evidence>